<protein>
    <submittedName>
        <fullName evidence="1">Uncharacterized protein</fullName>
    </submittedName>
</protein>
<proteinExistence type="predicted"/>
<dbReference type="Proteomes" id="UP000798662">
    <property type="component" value="Chromosome 2"/>
</dbReference>
<reference evidence="1" key="1">
    <citation type="submission" date="2019-11" db="EMBL/GenBank/DDBJ databases">
        <title>Nori genome reveals adaptations in red seaweeds to the harsh intertidal environment.</title>
        <authorList>
            <person name="Wang D."/>
            <person name="Mao Y."/>
        </authorList>
    </citation>
    <scope>NUCLEOTIDE SEQUENCE</scope>
    <source>
        <tissue evidence="1">Gametophyte</tissue>
    </source>
</reference>
<comment type="caution">
    <text evidence="1">The sequence shown here is derived from an EMBL/GenBank/DDBJ whole genome shotgun (WGS) entry which is preliminary data.</text>
</comment>
<name>A0ACC3C703_PYRYE</name>
<dbReference type="EMBL" id="CM020619">
    <property type="protein sequence ID" value="KAK1866089.1"/>
    <property type="molecule type" value="Genomic_DNA"/>
</dbReference>
<evidence type="ECO:0000313" key="1">
    <source>
        <dbReference type="EMBL" id="KAK1866089.1"/>
    </source>
</evidence>
<keyword evidence="2" id="KW-1185">Reference proteome</keyword>
<gene>
    <name evidence="1" type="ORF">I4F81_008609</name>
</gene>
<organism evidence="1 2">
    <name type="scientific">Pyropia yezoensis</name>
    <name type="common">Susabi-nori</name>
    <name type="synonym">Porphyra yezoensis</name>
    <dbReference type="NCBI Taxonomy" id="2788"/>
    <lineage>
        <taxon>Eukaryota</taxon>
        <taxon>Rhodophyta</taxon>
        <taxon>Bangiophyceae</taxon>
        <taxon>Bangiales</taxon>
        <taxon>Bangiaceae</taxon>
        <taxon>Pyropia</taxon>
    </lineage>
</organism>
<evidence type="ECO:0000313" key="2">
    <source>
        <dbReference type="Proteomes" id="UP000798662"/>
    </source>
</evidence>
<sequence length="170" mass="17234">MARAAAGAAAAAAPWTAGNRAGSAGSKGGTRCVVTAARRARAPPPPPRAAAALTAATVAASSGAAHHRRLEQGLQYHGAGSSMRPLLRATKEADAGTQQRWRCPLASQARTAPSQLAEAGKADAQATVASLGTSPPPRTAAVRLGHCRRTLPTPRSAANNATPRRRTNGR</sequence>
<accession>A0ACC3C703</accession>